<comment type="caution">
    <text evidence="1">The sequence shown here is derived from an EMBL/GenBank/DDBJ whole genome shotgun (WGS) entry which is preliminary data.</text>
</comment>
<organism evidence="1 2">
    <name type="scientific">Clostridium moniliforme</name>
    <dbReference type="NCBI Taxonomy" id="39489"/>
    <lineage>
        <taxon>Bacteria</taxon>
        <taxon>Bacillati</taxon>
        <taxon>Bacillota</taxon>
        <taxon>Clostridia</taxon>
        <taxon>Eubacteriales</taxon>
        <taxon>Clostridiaceae</taxon>
        <taxon>Clostridium</taxon>
    </lineage>
</organism>
<gene>
    <name evidence="1" type="ORF">J2Z53_000809</name>
</gene>
<name>A0ABS4EYZ9_9CLOT</name>
<reference evidence="1 2" key="1">
    <citation type="submission" date="2021-03" db="EMBL/GenBank/DDBJ databases">
        <title>Genomic Encyclopedia of Type Strains, Phase IV (KMG-IV): sequencing the most valuable type-strain genomes for metagenomic binning, comparative biology and taxonomic classification.</title>
        <authorList>
            <person name="Goeker M."/>
        </authorList>
    </citation>
    <scope>NUCLEOTIDE SEQUENCE [LARGE SCALE GENOMIC DNA]</scope>
    <source>
        <strain evidence="1 2">DSM 3984</strain>
    </source>
</reference>
<sequence length="69" mass="7933">MKKKKLAVLLTILVSVSILSLGGCSLRFFTRRKEKIETTNGRKRTEQDIKSDKDVITEINLQEIKDKLN</sequence>
<proteinExistence type="predicted"/>
<protein>
    <recommendedName>
        <fullName evidence="3">Lipoprotein</fullName>
    </recommendedName>
</protein>
<dbReference type="EMBL" id="JAGGJZ010000002">
    <property type="protein sequence ID" value="MBP1889228.1"/>
    <property type="molecule type" value="Genomic_DNA"/>
</dbReference>
<keyword evidence="2" id="KW-1185">Reference proteome</keyword>
<dbReference type="RefSeq" id="WP_209795946.1">
    <property type="nucleotide sequence ID" value="NZ_JAGGJZ010000002.1"/>
</dbReference>
<evidence type="ECO:0008006" key="3">
    <source>
        <dbReference type="Google" id="ProtNLM"/>
    </source>
</evidence>
<dbReference type="Proteomes" id="UP000783390">
    <property type="component" value="Unassembled WGS sequence"/>
</dbReference>
<evidence type="ECO:0000313" key="2">
    <source>
        <dbReference type="Proteomes" id="UP000783390"/>
    </source>
</evidence>
<evidence type="ECO:0000313" key="1">
    <source>
        <dbReference type="EMBL" id="MBP1889228.1"/>
    </source>
</evidence>
<dbReference type="PROSITE" id="PS51257">
    <property type="entry name" value="PROKAR_LIPOPROTEIN"/>
    <property type="match status" value="1"/>
</dbReference>
<accession>A0ABS4EYZ9</accession>